<sequence>MQPAITDENGGTFVNPLKALTAAITLAAAATLVAPPASAMMTWGNYDVLTNRYNRASWVWFITPCNPNKEPDCADVSAISRLKFYYEYSGKAHLQGGHYTMTVDVPDGLQCPGHVMPTRDTYTWDEVSLAGTIDSVYDVGCFGGPPGTQFWTFALRRL</sequence>
<accession>A0A439DR19</accession>
<name>A0A439DR19_9MYCO</name>
<protein>
    <recommendedName>
        <fullName evidence="3">Lipocalin-like domain-containing protein</fullName>
    </recommendedName>
</protein>
<evidence type="ECO:0008006" key="3">
    <source>
        <dbReference type="Google" id="ProtNLM"/>
    </source>
</evidence>
<comment type="caution">
    <text evidence="1">The sequence shown here is derived from an EMBL/GenBank/DDBJ whole genome shotgun (WGS) entry which is preliminary data.</text>
</comment>
<gene>
    <name evidence="1" type="ORF">MELE44368_22990</name>
</gene>
<reference evidence="1 2" key="1">
    <citation type="submission" date="2013-06" db="EMBL/GenBank/DDBJ databases">
        <title>The draft sequence of the Mycobacterium elephantis genome.</title>
        <authorList>
            <person name="Pettersson F.B."/>
            <person name="Das S."/>
            <person name="Dasgupta S."/>
            <person name="Bhattacharya A."/>
            <person name="Kirsebom L.A."/>
        </authorList>
    </citation>
    <scope>NUCLEOTIDE SEQUENCE [LARGE SCALE GENOMIC DNA]</scope>
    <source>
        <strain evidence="1 2">DSM 44368</strain>
    </source>
</reference>
<keyword evidence="2" id="KW-1185">Reference proteome</keyword>
<organism evidence="1 2">
    <name type="scientific">Mycolicibacterium elephantis DSM 44368</name>
    <dbReference type="NCBI Taxonomy" id="1335622"/>
    <lineage>
        <taxon>Bacteria</taxon>
        <taxon>Bacillati</taxon>
        <taxon>Actinomycetota</taxon>
        <taxon>Actinomycetes</taxon>
        <taxon>Mycobacteriales</taxon>
        <taxon>Mycobacteriaceae</taxon>
        <taxon>Mycolicibacterium</taxon>
    </lineage>
</organism>
<proteinExistence type="predicted"/>
<dbReference type="Proteomes" id="UP000287177">
    <property type="component" value="Unassembled WGS sequence"/>
</dbReference>
<dbReference type="AlphaFoldDB" id="A0A439DR19"/>
<evidence type="ECO:0000313" key="1">
    <source>
        <dbReference type="EMBL" id="RWA18276.1"/>
    </source>
</evidence>
<dbReference type="EMBL" id="ATDN01000024">
    <property type="protein sequence ID" value="RWA18276.1"/>
    <property type="molecule type" value="Genomic_DNA"/>
</dbReference>
<evidence type="ECO:0000313" key="2">
    <source>
        <dbReference type="Proteomes" id="UP000287177"/>
    </source>
</evidence>